<evidence type="ECO:0000256" key="2">
    <source>
        <dbReference type="ARBA" id="ARBA00022552"/>
    </source>
</evidence>
<evidence type="ECO:0000313" key="7">
    <source>
        <dbReference type="EMBL" id="HIY69091.1"/>
    </source>
</evidence>
<dbReference type="InterPro" id="IPR003682">
    <property type="entry name" value="rRNA_ssu_MeTfrase_G"/>
</dbReference>
<dbReference type="SUPFAM" id="SSF53335">
    <property type="entry name" value="S-adenosyl-L-methionine-dependent methyltransferases"/>
    <property type="match status" value="1"/>
</dbReference>
<comment type="caution">
    <text evidence="7">The sequence shown here is derived from an EMBL/GenBank/DDBJ whole genome shotgun (WGS) entry which is preliminary data.</text>
</comment>
<dbReference type="CDD" id="cd02440">
    <property type="entry name" value="AdoMet_MTases"/>
    <property type="match status" value="1"/>
</dbReference>
<organism evidence="7 8">
    <name type="scientific">Candidatus Alistipes intestinigallinarum</name>
    <dbReference type="NCBI Taxonomy" id="2838440"/>
    <lineage>
        <taxon>Bacteria</taxon>
        <taxon>Pseudomonadati</taxon>
        <taxon>Bacteroidota</taxon>
        <taxon>Bacteroidia</taxon>
        <taxon>Bacteroidales</taxon>
        <taxon>Rikenellaceae</taxon>
        <taxon>Alistipes</taxon>
    </lineage>
</organism>
<evidence type="ECO:0000256" key="3">
    <source>
        <dbReference type="ARBA" id="ARBA00022603"/>
    </source>
</evidence>
<evidence type="ECO:0000256" key="6">
    <source>
        <dbReference type="HAMAP-Rule" id="MF_00074"/>
    </source>
</evidence>
<name>A0A9D2CB94_9BACT</name>
<evidence type="ECO:0000256" key="5">
    <source>
        <dbReference type="ARBA" id="ARBA00022691"/>
    </source>
</evidence>
<dbReference type="GO" id="GO:0070043">
    <property type="term" value="F:rRNA (guanine-N7-)-methyltransferase activity"/>
    <property type="evidence" value="ECO:0007669"/>
    <property type="project" value="UniProtKB-UniRule"/>
</dbReference>
<reference evidence="7" key="1">
    <citation type="journal article" date="2021" name="PeerJ">
        <title>Extensive microbial diversity within the chicken gut microbiome revealed by metagenomics and culture.</title>
        <authorList>
            <person name="Gilroy R."/>
            <person name="Ravi A."/>
            <person name="Getino M."/>
            <person name="Pursley I."/>
            <person name="Horton D.L."/>
            <person name="Alikhan N.F."/>
            <person name="Baker D."/>
            <person name="Gharbi K."/>
            <person name="Hall N."/>
            <person name="Watson M."/>
            <person name="Adriaenssens E.M."/>
            <person name="Foster-Nyarko E."/>
            <person name="Jarju S."/>
            <person name="Secka A."/>
            <person name="Antonio M."/>
            <person name="Oren A."/>
            <person name="Chaudhuri R.R."/>
            <person name="La Ragione R."/>
            <person name="Hildebrand F."/>
            <person name="Pallen M.J."/>
        </authorList>
    </citation>
    <scope>NUCLEOTIDE SEQUENCE</scope>
    <source>
        <strain evidence="7">5134</strain>
    </source>
</reference>
<proteinExistence type="inferred from homology"/>
<comment type="caution">
    <text evidence="6">Lacks conserved residue(s) required for the propagation of feature annotation.</text>
</comment>
<dbReference type="EC" id="2.1.1.-" evidence="6"/>
<feature type="binding site" evidence="6">
    <location>
        <position position="76"/>
    </location>
    <ligand>
        <name>S-adenosyl-L-methionine</name>
        <dbReference type="ChEBI" id="CHEBI:59789"/>
    </ligand>
</feature>
<dbReference type="PANTHER" id="PTHR31760">
    <property type="entry name" value="S-ADENOSYL-L-METHIONINE-DEPENDENT METHYLTRANSFERASES SUPERFAMILY PROTEIN"/>
    <property type="match status" value="1"/>
</dbReference>
<dbReference type="InterPro" id="IPR029063">
    <property type="entry name" value="SAM-dependent_MTases_sf"/>
</dbReference>
<feature type="binding site" evidence="6">
    <location>
        <position position="71"/>
    </location>
    <ligand>
        <name>S-adenosyl-L-methionine</name>
        <dbReference type="ChEBI" id="CHEBI:59789"/>
    </ligand>
</feature>
<protein>
    <recommendedName>
        <fullName evidence="6">Ribosomal RNA small subunit methyltransferase G</fullName>
        <ecNumber evidence="6">2.1.1.-</ecNumber>
    </recommendedName>
    <alternativeName>
        <fullName evidence="6">16S rRNA 7-methylguanosine methyltransferase</fullName>
        <shortName evidence="6">16S rRNA m7G methyltransferase</shortName>
    </alternativeName>
</protein>
<dbReference type="Gene3D" id="3.40.50.150">
    <property type="entry name" value="Vaccinia Virus protein VP39"/>
    <property type="match status" value="1"/>
</dbReference>
<comment type="subcellular location">
    <subcellularLocation>
        <location evidence="6">Cytoplasm</location>
    </subcellularLocation>
</comment>
<keyword evidence="1 6" id="KW-0963">Cytoplasm</keyword>
<dbReference type="Pfam" id="PF02527">
    <property type="entry name" value="GidB"/>
    <property type="match status" value="1"/>
</dbReference>
<feature type="binding site" evidence="6">
    <location>
        <position position="135"/>
    </location>
    <ligand>
        <name>S-adenosyl-L-methionine</name>
        <dbReference type="ChEBI" id="CHEBI:59789"/>
    </ligand>
</feature>
<evidence type="ECO:0000256" key="4">
    <source>
        <dbReference type="ARBA" id="ARBA00022679"/>
    </source>
</evidence>
<keyword evidence="5 6" id="KW-0949">S-adenosyl-L-methionine</keyword>
<dbReference type="PANTHER" id="PTHR31760:SF0">
    <property type="entry name" value="S-ADENOSYL-L-METHIONINE-DEPENDENT METHYLTRANSFERASES SUPERFAMILY PROTEIN"/>
    <property type="match status" value="1"/>
</dbReference>
<dbReference type="NCBIfam" id="TIGR00138">
    <property type="entry name" value="rsmG_gidB"/>
    <property type="match status" value="1"/>
</dbReference>
<dbReference type="AlphaFoldDB" id="A0A9D2CB94"/>
<evidence type="ECO:0000256" key="1">
    <source>
        <dbReference type="ARBA" id="ARBA00022490"/>
    </source>
</evidence>
<reference evidence="7" key="2">
    <citation type="submission" date="2021-04" db="EMBL/GenBank/DDBJ databases">
        <authorList>
            <person name="Gilroy R."/>
        </authorList>
    </citation>
    <scope>NUCLEOTIDE SEQUENCE</scope>
    <source>
        <strain evidence="7">5134</strain>
    </source>
</reference>
<comment type="similarity">
    <text evidence="6">Belongs to the methyltransferase superfamily. RNA methyltransferase RsmG family.</text>
</comment>
<comment type="function">
    <text evidence="6">Specifically methylates the N7 position of a guanine in 16S rRNA.</text>
</comment>
<keyword evidence="4 6" id="KW-0808">Transferase</keyword>
<keyword evidence="3 6" id="KW-0489">Methyltransferase</keyword>
<dbReference type="GO" id="GO:0005829">
    <property type="term" value="C:cytosol"/>
    <property type="evidence" value="ECO:0007669"/>
    <property type="project" value="TreeGrafter"/>
</dbReference>
<dbReference type="HAMAP" id="MF_00074">
    <property type="entry name" value="16SrRNA_methyltr_G"/>
    <property type="match status" value="1"/>
</dbReference>
<dbReference type="PIRSF" id="PIRSF003078">
    <property type="entry name" value="GidB"/>
    <property type="match status" value="1"/>
</dbReference>
<accession>A0A9D2CB94</accession>
<sequence length="207" mass="23566">MELIEKYFPDLTESQRARFAALYDLYADWNAKINVVSRKDFDQLYLRHVLHSLAIAKVCRFDAGARILDVGCGGGFPSVPLAILFPEAYFTAADSIRKKITVVEGVSQSLGLTNLTPCCVRVETLPERYDYVVSRAVTAMPEFVDWIWSKIERGQRGTLPNGILYLKGGDLAEELARTGKHWDLYDIHAFFDEEFFETKKVVYTPKK</sequence>
<feature type="binding site" evidence="6">
    <location>
        <begin position="122"/>
        <end position="123"/>
    </location>
    <ligand>
        <name>S-adenosyl-L-methionine</name>
        <dbReference type="ChEBI" id="CHEBI:59789"/>
    </ligand>
</feature>
<gene>
    <name evidence="6 7" type="primary">rsmG</name>
    <name evidence="7" type="ORF">H9828_06715</name>
</gene>
<dbReference type="EMBL" id="DXDA01000056">
    <property type="protein sequence ID" value="HIY69091.1"/>
    <property type="molecule type" value="Genomic_DNA"/>
</dbReference>
<dbReference type="Proteomes" id="UP000886844">
    <property type="component" value="Unassembled WGS sequence"/>
</dbReference>
<evidence type="ECO:0000313" key="8">
    <source>
        <dbReference type="Proteomes" id="UP000886844"/>
    </source>
</evidence>
<keyword evidence="2 6" id="KW-0698">rRNA processing</keyword>